<dbReference type="EMBL" id="ON649702">
    <property type="protein sequence ID" value="UVF62536.1"/>
    <property type="molecule type" value="Genomic_DNA"/>
</dbReference>
<dbReference type="Proteomes" id="UP001157002">
    <property type="component" value="Segment"/>
</dbReference>
<name>A0A976UAY1_9CAUD</name>
<accession>A0A976UAY1</accession>
<evidence type="ECO:0000313" key="2">
    <source>
        <dbReference type="EMBL" id="UVF62536.1"/>
    </source>
</evidence>
<keyword evidence="3" id="KW-1185">Reference proteome</keyword>
<dbReference type="KEGG" id="vg:80545091"/>
<feature type="transmembrane region" description="Helical" evidence="1">
    <location>
        <begin position="32"/>
        <end position="53"/>
    </location>
</feature>
<organism evidence="2 3">
    <name type="scientific">Poseidoniales virus YSH_150918</name>
    <dbReference type="NCBI Taxonomy" id="3071324"/>
    <lineage>
        <taxon>Viruses</taxon>
        <taxon>Duplodnaviria</taxon>
        <taxon>Heunggongvirae</taxon>
        <taxon>Uroviricota</taxon>
        <taxon>Caudoviricetes</taxon>
        <taxon>Magrovirales</taxon>
        <taxon>Aoguangviridae</taxon>
        <taxon>Aobingvirus</taxon>
        <taxon>Aobingvirus yangshanense</taxon>
    </lineage>
</organism>
<evidence type="ECO:0000256" key="1">
    <source>
        <dbReference type="SAM" id="Phobius"/>
    </source>
</evidence>
<dbReference type="GeneID" id="80545091"/>
<keyword evidence="1" id="KW-0812">Transmembrane</keyword>
<evidence type="ECO:0000313" key="3">
    <source>
        <dbReference type="Proteomes" id="UP001157002"/>
    </source>
</evidence>
<keyword evidence="1" id="KW-0472">Membrane</keyword>
<reference evidence="2 3" key="1">
    <citation type="submission" date="2022-05" db="EMBL/GenBank/DDBJ databases">
        <title>Diverse viruses of marine archaea discovered using metagenomics.</title>
        <authorList>
            <person name="Zhou Y."/>
        </authorList>
    </citation>
    <scope>NUCLEOTIDE SEQUENCE [LARGE SCALE GENOMIC DNA]</scope>
    <source>
        <strain evidence="2">YSH_150918</strain>
    </source>
</reference>
<dbReference type="RefSeq" id="YP_010806130.1">
    <property type="nucleotide sequence ID" value="NC_077214.1"/>
</dbReference>
<keyword evidence="1" id="KW-1133">Transmembrane helix</keyword>
<protein>
    <submittedName>
        <fullName evidence="2">Uncharacterized protein</fullName>
    </submittedName>
</protein>
<proteinExistence type="predicted"/>
<sequence length="54" mass="6239">MLSELKQLIMTQGETNHVLNDLLENVRRSNKILMMVNIVNILTIITIFSLILWG</sequence>